<evidence type="ECO:0000256" key="3">
    <source>
        <dbReference type="ARBA" id="ARBA00023163"/>
    </source>
</evidence>
<evidence type="ECO:0008006" key="8">
    <source>
        <dbReference type="Google" id="ProtNLM"/>
    </source>
</evidence>
<evidence type="ECO:0000259" key="4">
    <source>
        <dbReference type="Pfam" id="PF01037"/>
    </source>
</evidence>
<protein>
    <recommendedName>
        <fullName evidence="8">AsnC family transcriptional regulator</fullName>
    </recommendedName>
</protein>
<dbReference type="RefSeq" id="WP_344499867.1">
    <property type="nucleotide sequence ID" value="NZ_BAAAQD010000001.1"/>
</dbReference>
<keyword evidence="7" id="KW-1185">Reference proteome</keyword>
<dbReference type="InterPro" id="IPR000485">
    <property type="entry name" value="AsnC-type_HTH_dom"/>
</dbReference>
<dbReference type="InterPro" id="IPR019887">
    <property type="entry name" value="Tscrpt_reg_AsnC/Lrp_C"/>
</dbReference>
<dbReference type="PANTHER" id="PTHR30154">
    <property type="entry name" value="LEUCINE-RESPONSIVE REGULATORY PROTEIN"/>
    <property type="match status" value="1"/>
</dbReference>
<dbReference type="Pfam" id="PF13404">
    <property type="entry name" value="HTH_AsnC-type"/>
    <property type="match status" value="1"/>
</dbReference>
<accession>A0ABN1ZMP6</accession>
<proteinExistence type="predicted"/>
<evidence type="ECO:0000259" key="5">
    <source>
        <dbReference type="Pfam" id="PF13404"/>
    </source>
</evidence>
<dbReference type="InterPro" id="IPR036388">
    <property type="entry name" value="WH-like_DNA-bd_sf"/>
</dbReference>
<dbReference type="Pfam" id="PF01037">
    <property type="entry name" value="AsnC_trans_reg"/>
    <property type="match status" value="1"/>
</dbReference>
<dbReference type="InterPro" id="IPR019888">
    <property type="entry name" value="Tscrpt_reg_AsnC-like"/>
</dbReference>
<dbReference type="SUPFAM" id="SSF54909">
    <property type="entry name" value="Dimeric alpha+beta barrel"/>
    <property type="match status" value="1"/>
</dbReference>
<dbReference type="InterPro" id="IPR011008">
    <property type="entry name" value="Dimeric_a/b-barrel"/>
</dbReference>
<evidence type="ECO:0000256" key="2">
    <source>
        <dbReference type="ARBA" id="ARBA00023125"/>
    </source>
</evidence>
<dbReference type="Gene3D" id="1.10.10.10">
    <property type="entry name" value="Winged helix-like DNA-binding domain superfamily/Winged helix DNA-binding domain"/>
    <property type="match status" value="1"/>
</dbReference>
<feature type="domain" description="Transcription regulator AsnC/Lrp ligand binding" evidence="4">
    <location>
        <begin position="104"/>
        <end position="173"/>
    </location>
</feature>
<gene>
    <name evidence="6" type="ORF">GCM10009827_009660</name>
</gene>
<keyword evidence="3" id="KW-0804">Transcription</keyword>
<sequence length="184" mass="19273">MLRGVAGLHGWPGRTDALDPDQVTALRPAPPAPLQTPPTRADNALLAALARDGRAPLPALAAATGWSETTVRRRLDELCRGNVLYFDVEIEPALLGYHAEAMMWLTVAPSALSATTRALATHPQIAYAAATTGPANIAASVICRDLNELYEYIAGDIGSLDGVASVETAPVVRRVKAGGTLLVT</sequence>
<dbReference type="InterPro" id="IPR036390">
    <property type="entry name" value="WH_DNA-bd_sf"/>
</dbReference>
<comment type="caution">
    <text evidence="6">The sequence shown here is derived from an EMBL/GenBank/DDBJ whole genome shotgun (WGS) entry which is preliminary data.</text>
</comment>
<evidence type="ECO:0000256" key="1">
    <source>
        <dbReference type="ARBA" id="ARBA00023015"/>
    </source>
</evidence>
<evidence type="ECO:0000313" key="6">
    <source>
        <dbReference type="EMBL" id="GAA1501213.1"/>
    </source>
</evidence>
<dbReference type="EMBL" id="BAAAQD010000001">
    <property type="protein sequence ID" value="GAA1501213.1"/>
    <property type="molecule type" value="Genomic_DNA"/>
</dbReference>
<keyword evidence="1" id="KW-0805">Transcription regulation</keyword>
<dbReference type="Proteomes" id="UP001501470">
    <property type="component" value="Unassembled WGS sequence"/>
</dbReference>
<dbReference type="PANTHER" id="PTHR30154:SF34">
    <property type="entry name" value="TRANSCRIPTIONAL REGULATOR AZLB"/>
    <property type="match status" value="1"/>
</dbReference>
<name>A0ABN1ZMP6_9ACTN</name>
<feature type="domain" description="HTH asnC-type" evidence="5">
    <location>
        <begin position="42"/>
        <end position="78"/>
    </location>
</feature>
<keyword evidence="2" id="KW-0238">DNA-binding</keyword>
<evidence type="ECO:0000313" key="7">
    <source>
        <dbReference type="Proteomes" id="UP001501470"/>
    </source>
</evidence>
<dbReference type="Gene3D" id="3.30.70.920">
    <property type="match status" value="1"/>
</dbReference>
<dbReference type="SMART" id="SM00344">
    <property type="entry name" value="HTH_ASNC"/>
    <property type="match status" value="1"/>
</dbReference>
<dbReference type="SUPFAM" id="SSF46785">
    <property type="entry name" value="Winged helix' DNA-binding domain"/>
    <property type="match status" value="1"/>
</dbReference>
<reference evidence="6 7" key="1">
    <citation type="journal article" date="2019" name="Int. J. Syst. Evol. Microbiol.">
        <title>The Global Catalogue of Microorganisms (GCM) 10K type strain sequencing project: providing services to taxonomists for standard genome sequencing and annotation.</title>
        <authorList>
            <consortium name="The Broad Institute Genomics Platform"/>
            <consortium name="The Broad Institute Genome Sequencing Center for Infectious Disease"/>
            <person name="Wu L."/>
            <person name="Ma J."/>
        </authorList>
    </citation>
    <scope>NUCLEOTIDE SEQUENCE [LARGE SCALE GENOMIC DNA]</scope>
    <source>
        <strain evidence="6 7">JCM 15933</strain>
    </source>
</reference>
<organism evidence="6 7">
    <name type="scientific">Dactylosporangium maewongense</name>
    <dbReference type="NCBI Taxonomy" id="634393"/>
    <lineage>
        <taxon>Bacteria</taxon>
        <taxon>Bacillati</taxon>
        <taxon>Actinomycetota</taxon>
        <taxon>Actinomycetes</taxon>
        <taxon>Micromonosporales</taxon>
        <taxon>Micromonosporaceae</taxon>
        <taxon>Dactylosporangium</taxon>
    </lineage>
</organism>